<feature type="region of interest" description="Disordered" evidence="6">
    <location>
        <begin position="361"/>
        <end position="504"/>
    </location>
</feature>
<keyword evidence="9" id="KW-1185">Reference proteome</keyword>
<dbReference type="InterPro" id="IPR002523">
    <property type="entry name" value="MgTranspt_CorA/ZnTranspt_ZntB"/>
</dbReference>
<dbReference type="GO" id="GO:0010961">
    <property type="term" value="P:intracellular magnesium ion homeostasis"/>
    <property type="evidence" value="ECO:0007669"/>
    <property type="project" value="TreeGrafter"/>
</dbReference>
<dbReference type="FunFam" id="1.20.58.340:FF:000008">
    <property type="entry name" value="CorA family metal ion transporter"/>
    <property type="match status" value="1"/>
</dbReference>
<dbReference type="GO" id="GO:0015095">
    <property type="term" value="F:magnesium ion transmembrane transporter activity"/>
    <property type="evidence" value="ECO:0007669"/>
    <property type="project" value="InterPro"/>
</dbReference>
<feature type="compositionally biased region" description="Basic residues" evidence="6">
    <location>
        <begin position="1"/>
        <end position="15"/>
    </location>
</feature>
<comment type="subcellular location">
    <subcellularLocation>
        <location evidence="1">Membrane</location>
        <topology evidence="1">Multi-pass membrane protein</topology>
    </subcellularLocation>
</comment>
<dbReference type="Gene3D" id="1.20.58.340">
    <property type="entry name" value="Magnesium transport protein CorA, transmembrane region"/>
    <property type="match status" value="3"/>
</dbReference>
<dbReference type="GO" id="GO:0000329">
    <property type="term" value="C:fungal-type vacuole membrane"/>
    <property type="evidence" value="ECO:0007669"/>
    <property type="project" value="TreeGrafter"/>
</dbReference>
<accession>A0A9P0QQX1</accession>
<feature type="compositionally biased region" description="Low complexity" evidence="6">
    <location>
        <begin position="800"/>
        <end position="811"/>
    </location>
</feature>
<feature type="compositionally biased region" description="Low complexity" evidence="6">
    <location>
        <begin position="368"/>
        <end position="377"/>
    </location>
</feature>
<feature type="compositionally biased region" description="Acidic residues" evidence="6">
    <location>
        <begin position="37"/>
        <end position="47"/>
    </location>
</feature>
<comment type="similarity">
    <text evidence="2">Belongs to the CorA metal ion transporter (MIT) (TC 1.A.35) family.</text>
</comment>
<keyword evidence="4 7" id="KW-1133">Transmembrane helix</keyword>
<feature type="compositionally biased region" description="Low complexity" evidence="6">
    <location>
        <begin position="76"/>
        <end position="88"/>
    </location>
</feature>
<evidence type="ECO:0000256" key="1">
    <source>
        <dbReference type="ARBA" id="ARBA00004141"/>
    </source>
</evidence>
<dbReference type="PANTHER" id="PTHR21535:SF51">
    <property type="entry name" value="MANGANESE RESISTANCE PROTEIN MNR2"/>
    <property type="match status" value="1"/>
</dbReference>
<dbReference type="SUPFAM" id="SSF144083">
    <property type="entry name" value="Magnesium transport protein CorA, transmembrane region"/>
    <property type="match status" value="1"/>
</dbReference>
<comment type="caution">
    <text evidence="8">The sequence shown here is derived from an EMBL/GenBank/DDBJ whole genome shotgun (WGS) entry which is preliminary data.</text>
</comment>
<evidence type="ECO:0000256" key="5">
    <source>
        <dbReference type="ARBA" id="ARBA00023136"/>
    </source>
</evidence>
<evidence type="ECO:0000313" key="9">
    <source>
        <dbReference type="Proteomes" id="UP000837801"/>
    </source>
</evidence>
<feature type="compositionally biased region" description="Polar residues" evidence="6">
    <location>
        <begin position="56"/>
        <end position="67"/>
    </location>
</feature>
<evidence type="ECO:0000256" key="4">
    <source>
        <dbReference type="ARBA" id="ARBA00022989"/>
    </source>
</evidence>
<dbReference type="AlphaFoldDB" id="A0A9P0QQX1"/>
<dbReference type="Proteomes" id="UP000837801">
    <property type="component" value="Unassembled WGS sequence"/>
</dbReference>
<reference evidence="8" key="1">
    <citation type="submission" date="2022-03" db="EMBL/GenBank/DDBJ databases">
        <authorList>
            <person name="Legras J.-L."/>
            <person name="Devillers H."/>
            <person name="Grondin C."/>
        </authorList>
    </citation>
    <scope>NUCLEOTIDE SEQUENCE</scope>
    <source>
        <strain evidence="8">CLIB 1423</strain>
    </source>
</reference>
<protein>
    <submittedName>
        <fullName evidence="8">Manganese resistance protein Mnr2p</fullName>
    </submittedName>
</protein>
<keyword evidence="5 7" id="KW-0472">Membrane</keyword>
<evidence type="ECO:0000256" key="6">
    <source>
        <dbReference type="SAM" id="MobiDB-lite"/>
    </source>
</evidence>
<name>A0A9P0QQX1_9ASCO</name>
<dbReference type="Pfam" id="PF01544">
    <property type="entry name" value="CorA"/>
    <property type="match status" value="1"/>
</dbReference>
<dbReference type="InterPro" id="IPR044089">
    <property type="entry name" value="Alr1-like"/>
</dbReference>
<feature type="compositionally biased region" description="Polar residues" evidence="6">
    <location>
        <begin position="405"/>
        <end position="473"/>
    </location>
</feature>
<organism evidence="8 9">
    <name type="scientific">[Candida] railenensis</name>
    <dbReference type="NCBI Taxonomy" id="45579"/>
    <lineage>
        <taxon>Eukaryota</taxon>
        <taxon>Fungi</taxon>
        <taxon>Dikarya</taxon>
        <taxon>Ascomycota</taxon>
        <taxon>Saccharomycotina</taxon>
        <taxon>Pichiomycetes</taxon>
        <taxon>Debaryomycetaceae</taxon>
        <taxon>Kurtzmaniella</taxon>
    </lineage>
</organism>
<dbReference type="SUPFAM" id="SSF143865">
    <property type="entry name" value="CorA soluble domain-like"/>
    <property type="match status" value="1"/>
</dbReference>
<sequence length="980" mass="110630">MGKRNAKHKTSKKKSMSINRYGESDAVSESSNVPIESDADYENDIQLEAERRGRTPYSSRRTPSNLTADGRPQLTNHNLNSLSNPSSPRHYREFRESNNGTDYYPFDTRNHGSFALDMERFRMEQNQLAGEQRANDGDYIYDSSFGGSEASSDHSSSLSSLDDLGYYDEDDLFETISQDGQWPDLKLLEDFVKEETEKHQNKYLSEHRRISEDEHVTFHRIDDTVSPTHELRSINDEEDQSYESDDRSPLLVNRKVNEIESIDSFRKQKIPSYSQWNNNARDKKSILNNYGSNKDRVPPLQRKVSASQSPARLKATIDPELNRFSYFRQNLDKTIHSPTISGLLIEEPELMTNKLKADELVGGGSKTASRNVSRAASRPPPSNRRALEELFRPSYYSRDPLQGTALATGTNTPRPNNSKDVSEAPASSTNSLRKMSNGEQQNSSNLHPPPSTSQTAPVATGSNPSINVANASNGGNGKIGSPSVSTGSKFISPMTPIHEPSAPEEDAESLGFEKEETYPFWLDILDPTIDELKILSKTFGIHPLTTEDIFLRETREKVETFKSYYFICFRSFDVIHERRKQKAKENDKLMSKLKEAYERDEESVFGKIWRKFFNKKDDKRYSLSAEHKWGVDNSSVRSRGKKSNEEISPLNMYMVVFRDAVLTFHFSATPHPINVRRRIRGNDSLVSSDWICYALLDNIIDGFAPMIESIEVEVNSIEDSILKIHGGDTDSEEDTDDDESTNQEFIERKSLRRNNNSNNIFFRRKRTQSTVDADGVGGRLFGNSGSNYQGSRVGGRRSSRATTSSTSSSSNSFKIIGWKRKGDMLRRIGECRKRVMSLIRLLGSKPGVIKGFGIRTMEDDRRGGLKLGPGYLSDVQDHVLTMVQALKHCEKLSARFHKNYLAQLNIDMTQVSNDTNDVLGKITILGTIVLPINVVTGLWGMNCIVPGQDSPGLTWFWSIVACMFVFSLIAYNFAKRVTGL</sequence>
<feature type="transmembrane region" description="Helical" evidence="7">
    <location>
        <begin position="918"/>
        <end position="941"/>
    </location>
</feature>
<dbReference type="EMBL" id="CAKXYY010000008">
    <property type="protein sequence ID" value="CAH2352773.1"/>
    <property type="molecule type" value="Genomic_DNA"/>
</dbReference>
<feature type="region of interest" description="Disordered" evidence="6">
    <location>
        <begin position="227"/>
        <end position="247"/>
    </location>
</feature>
<dbReference type="InterPro" id="IPR045863">
    <property type="entry name" value="CorA_TM1_TM2"/>
</dbReference>
<evidence type="ECO:0000256" key="2">
    <source>
        <dbReference type="ARBA" id="ARBA00009765"/>
    </source>
</evidence>
<keyword evidence="3 7" id="KW-0812">Transmembrane</keyword>
<dbReference type="CDD" id="cd12829">
    <property type="entry name" value="Alr1p-like"/>
    <property type="match status" value="1"/>
</dbReference>
<feature type="region of interest" description="Disordered" evidence="6">
    <location>
        <begin position="773"/>
        <end position="811"/>
    </location>
</feature>
<dbReference type="InterPro" id="IPR045861">
    <property type="entry name" value="CorA_cytoplasmic_dom"/>
</dbReference>
<proteinExistence type="inferred from homology"/>
<dbReference type="Gene3D" id="3.30.460.20">
    <property type="entry name" value="CorA soluble domain-like"/>
    <property type="match status" value="1"/>
</dbReference>
<feature type="region of interest" description="Disordered" evidence="6">
    <location>
        <begin position="291"/>
        <end position="311"/>
    </location>
</feature>
<feature type="transmembrane region" description="Helical" evidence="7">
    <location>
        <begin position="953"/>
        <end position="974"/>
    </location>
</feature>
<evidence type="ECO:0000313" key="8">
    <source>
        <dbReference type="EMBL" id="CAH2352773.1"/>
    </source>
</evidence>
<evidence type="ECO:0000256" key="7">
    <source>
        <dbReference type="SAM" id="Phobius"/>
    </source>
</evidence>
<dbReference type="PANTHER" id="PTHR21535">
    <property type="entry name" value="MAGNESIUM AND COBALT TRANSPORT PROTEIN/MITOCHONDRIAL IMPORT INNER MEMBRANE TRANSLOCASE SUBUNIT TIM8"/>
    <property type="match status" value="1"/>
</dbReference>
<gene>
    <name evidence="8" type="ORF">CLIB1423_08S00760</name>
</gene>
<evidence type="ECO:0000256" key="3">
    <source>
        <dbReference type="ARBA" id="ARBA00022692"/>
    </source>
</evidence>
<dbReference type="OrthoDB" id="29879at2759"/>
<feature type="region of interest" description="Disordered" evidence="6">
    <location>
        <begin position="1"/>
        <end position="106"/>
    </location>
</feature>